<feature type="binding site" evidence="9">
    <location>
        <position position="188"/>
    </location>
    <ligand>
        <name>cob(II)alamin</name>
        <dbReference type="ChEBI" id="CHEBI:16304"/>
    </ligand>
</feature>
<evidence type="ECO:0000256" key="7">
    <source>
        <dbReference type="ARBA" id="ARBA00023004"/>
    </source>
</evidence>
<proteinExistence type="inferred from homology"/>
<keyword evidence="5 9" id="KW-0671">Queuosine biosynthesis</keyword>
<feature type="binding site" evidence="9">
    <location>
        <begin position="273"/>
        <end position="274"/>
    </location>
    <ligand>
        <name>cob(II)alamin</name>
        <dbReference type="ChEBI" id="CHEBI:16304"/>
    </ligand>
</feature>
<feature type="binding site" evidence="9">
    <location>
        <position position="253"/>
    </location>
    <ligand>
        <name>tRNA</name>
        <dbReference type="ChEBI" id="CHEBI:17843"/>
    </ligand>
</feature>
<keyword evidence="7 9" id="KW-0408">Iron</keyword>
<organism evidence="11 12">
    <name type="scientific">Candidatus Carbonibacillus altaicus</name>
    <dbReference type="NCBI Taxonomy" id="2163959"/>
    <lineage>
        <taxon>Bacteria</taxon>
        <taxon>Bacillati</taxon>
        <taxon>Bacillota</taxon>
        <taxon>Bacilli</taxon>
        <taxon>Bacillales</taxon>
        <taxon>Candidatus Carbonibacillus</taxon>
    </lineage>
</organism>
<dbReference type="GO" id="GO:0031419">
    <property type="term" value="F:cobalamin binding"/>
    <property type="evidence" value="ECO:0007669"/>
    <property type="project" value="UniProtKB-KW"/>
</dbReference>
<dbReference type="InterPro" id="IPR004453">
    <property type="entry name" value="QueG"/>
</dbReference>
<dbReference type="EC" id="1.17.99.6" evidence="9"/>
<feature type="domain" description="4Fe-4S ferredoxin-type" evidence="10">
    <location>
        <begin position="214"/>
        <end position="241"/>
    </location>
</feature>
<feature type="binding site" evidence="9">
    <location>
        <position position="167"/>
    </location>
    <ligand>
        <name>cob(II)alamin</name>
        <dbReference type="ChEBI" id="CHEBI:16304"/>
    </ligand>
</feature>
<dbReference type="InterPro" id="IPR004155">
    <property type="entry name" value="PBS_lyase_HEAT"/>
</dbReference>
<dbReference type="SUPFAM" id="SSF54862">
    <property type="entry name" value="4Fe-4S ferredoxins"/>
    <property type="match status" value="1"/>
</dbReference>
<dbReference type="GO" id="GO:0008616">
    <property type="term" value="P:tRNA queuosine(34) biosynthetic process"/>
    <property type="evidence" value="ECO:0007669"/>
    <property type="project" value="UniProtKB-UniRule"/>
</dbReference>
<evidence type="ECO:0000313" key="11">
    <source>
        <dbReference type="EMBL" id="PTQ57471.1"/>
    </source>
</evidence>
<evidence type="ECO:0000256" key="9">
    <source>
        <dbReference type="HAMAP-Rule" id="MF_00916"/>
    </source>
</evidence>
<dbReference type="EMBL" id="PEBX01000006">
    <property type="protein sequence ID" value="PTQ57471.1"/>
    <property type="molecule type" value="Genomic_DNA"/>
</dbReference>
<comment type="cofactor">
    <cofactor evidence="9">
        <name>[4Fe-4S] cluster</name>
        <dbReference type="ChEBI" id="CHEBI:49883"/>
    </cofactor>
    <text evidence="9">Binds 2 [4Fe-4S] clusters per monomer.</text>
</comment>
<feature type="binding site" evidence="9">
    <location>
        <position position="227"/>
    </location>
    <ligand>
        <name>[4Fe-4S] cluster</name>
        <dbReference type="ChEBI" id="CHEBI:49883"/>
        <label>1</label>
    </ligand>
</feature>
<dbReference type="PANTHER" id="PTHR30002">
    <property type="entry name" value="EPOXYQUEUOSINE REDUCTASE"/>
    <property type="match status" value="1"/>
</dbReference>
<feature type="binding site" evidence="9">
    <location>
        <position position="331"/>
    </location>
    <ligand>
        <name>tRNA</name>
        <dbReference type="ChEBI" id="CHEBI:17843"/>
    </ligand>
</feature>
<protein>
    <recommendedName>
        <fullName evidence="9">Epoxyqueuosine reductase</fullName>
        <ecNumber evidence="9">1.17.99.6</ecNumber>
    </recommendedName>
    <alternativeName>
        <fullName evidence="9">Queuosine biosynthesis protein QueG</fullName>
    </alternativeName>
</protein>
<dbReference type="AlphaFoldDB" id="A0A2R6Y475"/>
<dbReference type="GO" id="GO:0051539">
    <property type="term" value="F:4 iron, 4 sulfur cluster binding"/>
    <property type="evidence" value="ECO:0007669"/>
    <property type="project" value="UniProtKB-KW"/>
</dbReference>
<feature type="binding site" evidence="9">
    <location>
        <position position="231"/>
    </location>
    <ligand>
        <name>[4Fe-4S] cluster</name>
        <dbReference type="ChEBI" id="CHEBI:49883"/>
        <label>2</label>
    </ligand>
</feature>
<evidence type="ECO:0000256" key="5">
    <source>
        <dbReference type="ARBA" id="ARBA00022785"/>
    </source>
</evidence>
<dbReference type="InterPro" id="IPR017900">
    <property type="entry name" value="4Fe4S_Fe_S_CS"/>
</dbReference>
<keyword evidence="6 9" id="KW-0560">Oxidoreductase</keyword>
<dbReference type="Gene3D" id="3.30.70.20">
    <property type="match status" value="1"/>
</dbReference>
<dbReference type="HAMAP" id="MF_00916">
    <property type="entry name" value="QueG"/>
    <property type="match status" value="1"/>
</dbReference>
<keyword evidence="2 9" id="KW-0963">Cytoplasm</keyword>
<comment type="caution">
    <text evidence="11">The sequence shown here is derived from an EMBL/GenBank/DDBJ whole genome shotgun (WGS) entry which is preliminary data.</text>
</comment>
<dbReference type="InterPro" id="IPR013542">
    <property type="entry name" value="QueG_DUF1730"/>
</dbReference>
<dbReference type="SUPFAM" id="SSF48371">
    <property type="entry name" value="ARM repeat"/>
    <property type="match status" value="1"/>
</dbReference>
<sequence length="414" mass="46544">MIVHQNPDGTLSTKNDTIKKDIVPFIREDDEPEVYALKLKGEMKGAARSFGLDAVGVTTADPFYELEPKLKAYYEKGYDTGFEKGTIAEKVDPRATMPWAKSIIAVAMAYPTRLDRAPRSEQGAYRGFVARSAWGDDYHVVLRERLLLLAGWLKDRVPDVRYEVMVDTGVLSDRAVAERAGIGWIGKNGLLITPEYGSFVYLGELVVSVTLPPDQPMVEQCGSCRKCLDLCPTQAFEAPGVLNGKRCLSYHTQTKGFVPFYFREKMGNRLYGCDTCQLVCPYNRGQNWTHHERFRPDPELVKPLLMPLVGMSKKTFQNTWAKSAAGWRGKKTIERNAIIALGHYRSKEATALLTDRMLHDPRPVIRGTAAWALGKIGGEEVRVALEKARETERDADVLEEIEHALLICNNQRDF</sequence>
<dbReference type="UniPathway" id="UPA00392"/>
<feature type="binding site" evidence="9">
    <location>
        <position position="249"/>
    </location>
    <ligand>
        <name>cob(II)alamin</name>
        <dbReference type="ChEBI" id="CHEBI:16304"/>
    </ligand>
</feature>
<feature type="binding site" evidence="9">
    <location>
        <position position="330"/>
    </location>
    <ligand>
        <name>tRNA</name>
        <dbReference type="ChEBI" id="CHEBI:17843"/>
    </ligand>
</feature>
<evidence type="ECO:0000256" key="3">
    <source>
        <dbReference type="ARBA" id="ARBA00022694"/>
    </source>
</evidence>
<keyword evidence="4 9" id="KW-0479">Metal-binding</keyword>
<evidence type="ECO:0000313" key="12">
    <source>
        <dbReference type="Proteomes" id="UP000244338"/>
    </source>
</evidence>
<keyword evidence="9" id="KW-0846">Cobalamin</keyword>
<dbReference type="GO" id="GO:0046872">
    <property type="term" value="F:metal ion binding"/>
    <property type="evidence" value="ECO:0007669"/>
    <property type="project" value="UniProtKB-KW"/>
</dbReference>
<evidence type="ECO:0000259" key="10">
    <source>
        <dbReference type="PROSITE" id="PS51379"/>
    </source>
</evidence>
<feature type="binding site" evidence="9">
    <location>
        <position position="247"/>
    </location>
    <ligand>
        <name>[4Fe-4S] cluster</name>
        <dbReference type="ChEBI" id="CHEBI:49883"/>
        <label>2</label>
    </ligand>
</feature>
<dbReference type="Gene3D" id="1.25.10.10">
    <property type="entry name" value="Leucine-rich Repeat Variant"/>
    <property type="match status" value="1"/>
</dbReference>
<evidence type="ECO:0000256" key="4">
    <source>
        <dbReference type="ARBA" id="ARBA00022723"/>
    </source>
</evidence>
<dbReference type="Proteomes" id="UP000244338">
    <property type="component" value="Unassembled WGS sequence"/>
</dbReference>
<feature type="binding site" evidence="9">
    <location>
        <position position="224"/>
    </location>
    <ligand>
        <name>[4Fe-4S] cluster</name>
        <dbReference type="ChEBI" id="CHEBI:49883"/>
        <label>1</label>
    </ligand>
</feature>
<comment type="cofactor">
    <cofactor evidence="9">
        <name>cob(II)alamin</name>
        <dbReference type="ChEBI" id="CHEBI:16304"/>
    </cofactor>
</comment>
<name>A0A2R6Y475_9BACL</name>
<keyword evidence="3 9" id="KW-0819">tRNA processing</keyword>
<accession>A0A2R6Y475</accession>
<dbReference type="GO" id="GO:0005737">
    <property type="term" value="C:cytoplasm"/>
    <property type="evidence" value="ECO:0007669"/>
    <property type="project" value="UniProtKB-SubCell"/>
</dbReference>
<dbReference type="NCBIfam" id="TIGR00276">
    <property type="entry name" value="tRNA epoxyqueuosine(34) reductase QueG"/>
    <property type="match status" value="1"/>
</dbReference>
<evidence type="ECO:0000256" key="1">
    <source>
        <dbReference type="ARBA" id="ARBA00022485"/>
    </source>
</evidence>
<reference evidence="12" key="1">
    <citation type="journal article" date="2018" name="Sci. Rep.">
        <title>Lignite coal burning seam in the remote Altai Mountains harbors a hydrogen-driven thermophilic microbial community.</title>
        <authorList>
            <person name="Kadnikov V.V."/>
            <person name="Mardanov A.V."/>
            <person name="Ivasenko D.A."/>
            <person name="Antsiferov D.V."/>
            <person name="Beletsky A.V."/>
            <person name="Karnachuk O.V."/>
            <person name="Ravin N.V."/>
        </authorList>
    </citation>
    <scope>NUCLEOTIDE SEQUENCE [LARGE SCALE GENOMIC DNA]</scope>
</reference>
<dbReference type="Pfam" id="PF08331">
    <property type="entry name" value="QueG_DUF1730"/>
    <property type="match status" value="1"/>
</dbReference>
<evidence type="ECO:0000256" key="2">
    <source>
        <dbReference type="ARBA" id="ARBA00022490"/>
    </source>
</evidence>
<comment type="function">
    <text evidence="9">Catalyzes the conversion of epoxyqueuosine (oQ) to queuosine (Q), which is a hypermodified base found in the wobble positions of tRNA(Asp), tRNA(Asn), tRNA(His) and tRNA(Tyr).</text>
</comment>
<keyword evidence="8 9" id="KW-0411">Iron-sulfur</keyword>
<dbReference type="Pfam" id="PF13646">
    <property type="entry name" value="HEAT_2"/>
    <property type="match status" value="1"/>
</dbReference>
<keyword evidence="9" id="KW-0170">Cobalt</keyword>
<dbReference type="SMART" id="SM00567">
    <property type="entry name" value="EZ_HEAT"/>
    <property type="match status" value="1"/>
</dbReference>
<dbReference type="PROSITE" id="PS51379">
    <property type="entry name" value="4FE4S_FER_2"/>
    <property type="match status" value="1"/>
</dbReference>
<comment type="similarity">
    <text evidence="9">Belongs to the QueG family.</text>
</comment>
<feature type="binding site" evidence="9">
    <location>
        <position position="276"/>
    </location>
    <ligand>
        <name>[4Fe-4S] cluster</name>
        <dbReference type="ChEBI" id="CHEBI:49883"/>
        <label>2</label>
    </ligand>
</feature>
<dbReference type="PANTHER" id="PTHR30002:SF4">
    <property type="entry name" value="EPOXYQUEUOSINE REDUCTASE"/>
    <property type="match status" value="1"/>
</dbReference>
<dbReference type="Pfam" id="PF13484">
    <property type="entry name" value="Fer4_16"/>
    <property type="match status" value="1"/>
</dbReference>
<evidence type="ECO:0000256" key="8">
    <source>
        <dbReference type="ARBA" id="ARBA00023014"/>
    </source>
</evidence>
<feature type="binding site" evidence="9">
    <location>
        <position position="191"/>
    </location>
    <ligand>
        <name>cob(II)alamin</name>
        <dbReference type="ChEBI" id="CHEBI:16304"/>
    </ligand>
</feature>
<dbReference type="InterPro" id="IPR017896">
    <property type="entry name" value="4Fe4S_Fe-S-bd"/>
</dbReference>
<dbReference type="InterPro" id="IPR016024">
    <property type="entry name" value="ARM-type_fold"/>
</dbReference>
<comment type="subcellular location">
    <subcellularLocation>
        <location evidence="9">Cytoplasm</location>
    </subcellularLocation>
</comment>
<feature type="binding site" evidence="9">
    <location>
        <position position="255"/>
    </location>
    <ligand>
        <name>tRNA</name>
        <dbReference type="ChEBI" id="CHEBI:17843"/>
    </ligand>
</feature>
<feature type="binding site" evidence="9">
    <location>
        <position position="273"/>
    </location>
    <ligand>
        <name>[4Fe-4S] cluster</name>
        <dbReference type="ChEBI" id="CHEBI:49883"/>
        <label>2</label>
    </ligand>
</feature>
<comment type="catalytic activity">
    <reaction evidence="9">
        <text>epoxyqueuosine(34) in tRNA + AH2 = queuosine(34) in tRNA + A + H2O</text>
        <dbReference type="Rhea" id="RHEA:32159"/>
        <dbReference type="Rhea" id="RHEA-COMP:18571"/>
        <dbReference type="Rhea" id="RHEA-COMP:18582"/>
        <dbReference type="ChEBI" id="CHEBI:13193"/>
        <dbReference type="ChEBI" id="CHEBI:15377"/>
        <dbReference type="ChEBI" id="CHEBI:17499"/>
        <dbReference type="ChEBI" id="CHEBI:194431"/>
        <dbReference type="ChEBI" id="CHEBI:194443"/>
        <dbReference type="EC" id="1.17.99.6"/>
    </reaction>
</comment>
<feature type="binding site" evidence="9">
    <location>
        <position position="202"/>
    </location>
    <ligand>
        <name>cob(II)alamin</name>
        <dbReference type="ChEBI" id="CHEBI:16304"/>
    </ligand>
</feature>
<comment type="caution">
    <text evidence="9">Lacks conserved residue(s) required for the propagation of feature annotation.</text>
</comment>
<feature type="binding site" evidence="9">
    <location>
        <position position="328"/>
    </location>
    <ligand>
        <name>tRNA</name>
        <dbReference type="ChEBI" id="CHEBI:17843"/>
    </ligand>
</feature>
<dbReference type="GO" id="GO:0052693">
    <property type="term" value="F:epoxyqueuosine reductase activity"/>
    <property type="evidence" value="ECO:0007669"/>
    <property type="project" value="UniProtKB-UniRule"/>
</dbReference>
<dbReference type="InterPro" id="IPR011989">
    <property type="entry name" value="ARM-like"/>
</dbReference>
<gene>
    <name evidence="9" type="primary">queG</name>
    <name evidence="11" type="ORF">BSOLF_1349</name>
</gene>
<feature type="binding site" evidence="9">
    <location>
        <position position="280"/>
    </location>
    <ligand>
        <name>[4Fe-4S] cluster</name>
        <dbReference type="ChEBI" id="CHEBI:49883"/>
        <label>1</label>
    </ligand>
</feature>
<dbReference type="PROSITE" id="PS00198">
    <property type="entry name" value="4FE4S_FER_1"/>
    <property type="match status" value="1"/>
</dbReference>
<evidence type="ECO:0000256" key="6">
    <source>
        <dbReference type="ARBA" id="ARBA00023002"/>
    </source>
</evidence>
<comment type="pathway">
    <text evidence="9">tRNA modification; tRNA-queuosine biosynthesis.</text>
</comment>
<comment type="subunit">
    <text evidence="9">Monomer.</text>
</comment>
<feature type="binding site" evidence="9">
    <location>
        <begin position="172"/>
        <end position="174"/>
    </location>
    <ligand>
        <name>cob(II)alamin</name>
        <dbReference type="ChEBI" id="CHEBI:16304"/>
    </ligand>
</feature>
<feature type="binding site" evidence="9">
    <location>
        <position position="221"/>
    </location>
    <ligand>
        <name>[4Fe-4S] cluster</name>
        <dbReference type="ChEBI" id="CHEBI:49883"/>
        <label>1</label>
    </ligand>
</feature>
<feature type="binding site" evidence="9">
    <location>
        <position position="314"/>
    </location>
    <ligand>
        <name>tRNA</name>
        <dbReference type="ChEBI" id="CHEBI:17843"/>
    </ligand>
</feature>
<feature type="active site" description="Proton donor" evidence="9">
    <location>
        <position position="167"/>
    </location>
</feature>
<keyword evidence="1 9" id="KW-0004">4Fe-4S</keyword>